<dbReference type="AlphaFoldDB" id="A0A382UAJ0"/>
<dbReference type="GO" id="GO:0044281">
    <property type="term" value="P:small molecule metabolic process"/>
    <property type="evidence" value="ECO:0007669"/>
    <property type="project" value="UniProtKB-ARBA"/>
</dbReference>
<comment type="similarity">
    <text evidence="1">Belongs to the FAH family.</text>
</comment>
<keyword evidence="3" id="KW-1133">Transmembrane helix</keyword>
<dbReference type="Pfam" id="PF01557">
    <property type="entry name" value="FAA_hydrolase"/>
    <property type="match status" value="1"/>
</dbReference>
<feature type="domain" description="Rv2993c-like N-terminal" evidence="5">
    <location>
        <begin position="42"/>
        <end position="90"/>
    </location>
</feature>
<reference evidence="6" key="1">
    <citation type="submission" date="2018-05" db="EMBL/GenBank/DDBJ databases">
        <authorList>
            <person name="Lanie J.A."/>
            <person name="Ng W.-L."/>
            <person name="Kazmierczak K.M."/>
            <person name="Andrzejewski T.M."/>
            <person name="Davidsen T.M."/>
            <person name="Wayne K.J."/>
            <person name="Tettelin H."/>
            <person name="Glass J.I."/>
            <person name="Rusch D."/>
            <person name="Podicherti R."/>
            <person name="Tsui H.-C.T."/>
            <person name="Winkler M.E."/>
        </authorList>
    </citation>
    <scope>NUCLEOTIDE SEQUENCE</scope>
</reference>
<evidence type="ECO:0000256" key="3">
    <source>
        <dbReference type="SAM" id="Phobius"/>
    </source>
</evidence>
<evidence type="ECO:0000259" key="4">
    <source>
        <dbReference type="Pfam" id="PF01557"/>
    </source>
</evidence>
<dbReference type="PANTHER" id="PTHR42796">
    <property type="entry name" value="FUMARYLACETOACETATE HYDROLASE DOMAIN-CONTAINING PROTEIN 2A-RELATED"/>
    <property type="match status" value="1"/>
</dbReference>
<evidence type="ECO:0000256" key="1">
    <source>
        <dbReference type="ARBA" id="ARBA00010211"/>
    </source>
</evidence>
<organism evidence="6">
    <name type="scientific">marine metagenome</name>
    <dbReference type="NCBI Taxonomy" id="408172"/>
    <lineage>
        <taxon>unclassified sequences</taxon>
        <taxon>metagenomes</taxon>
        <taxon>ecological metagenomes</taxon>
    </lineage>
</organism>
<dbReference type="EMBL" id="UINC01142520">
    <property type="protein sequence ID" value="SVD30895.1"/>
    <property type="molecule type" value="Genomic_DNA"/>
</dbReference>
<feature type="domain" description="Fumarylacetoacetase-like C-terminal" evidence="4">
    <location>
        <begin position="95"/>
        <end position="190"/>
    </location>
</feature>
<accession>A0A382UAJ0</accession>
<dbReference type="GO" id="GO:0003824">
    <property type="term" value="F:catalytic activity"/>
    <property type="evidence" value="ECO:0007669"/>
    <property type="project" value="InterPro"/>
</dbReference>
<dbReference type="InterPro" id="IPR018833">
    <property type="entry name" value="Rv2993c-like_N"/>
</dbReference>
<dbReference type="InterPro" id="IPR011234">
    <property type="entry name" value="Fumarylacetoacetase-like_C"/>
</dbReference>
<feature type="transmembrane region" description="Helical" evidence="3">
    <location>
        <begin position="12"/>
        <end position="30"/>
    </location>
</feature>
<dbReference type="Pfam" id="PF10370">
    <property type="entry name" value="Rv2993c-like_N"/>
    <property type="match status" value="1"/>
</dbReference>
<feature type="non-terminal residue" evidence="6">
    <location>
        <position position="191"/>
    </location>
</feature>
<dbReference type="Gene3D" id="3.90.850.10">
    <property type="entry name" value="Fumarylacetoacetase-like, C-terminal domain"/>
    <property type="match status" value="1"/>
</dbReference>
<evidence type="ECO:0008006" key="7">
    <source>
        <dbReference type="Google" id="ProtNLM"/>
    </source>
</evidence>
<proteinExistence type="inferred from homology"/>
<dbReference type="SUPFAM" id="SSF56529">
    <property type="entry name" value="FAH"/>
    <property type="match status" value="1"/>
</dbReference>
<dbReference type="Gene3D" id="2.30.30.370">
    <property type="entry name" value="FAH"/>
    <property type="match status" value="1"/>
</dbReference>
<keyword evidence="2" id="KW-0479">Metal-binding</keyword>
<dbReference type="InterPro" id="IPR051121">
    <property type="entry name" value="FAH"/>
</dbReference>
<evidence type="ECO:0000313" key="6">
    <source>
        <dbReference type="EMBL" id="SVD30895.1"/>
    </source>
</evidence>
<protein>
    <recommendedName>
        <fullName evidence="7">Fumarylacetoacetase-like C-terminal domain-containing protein</fullName>
    </recommendedName>
</protein>
<keyword evidence="3" id="KW-0812">Transmembrane</keyword>
<dbReference type="InterPro" id="IPR036663">
    <property type="entry name" value="Fumarylacetoacetase_C_sf"/>
</dbReference>
<sequence>MNNPFTHVTTPIAAGLIATALFAGASILALESKVEATQQVTKYIRYSHEGNTSYGVLEDTTVYELDGDIFASPARSGRSMPLADLTLLAPVEPSKVIAVGLNYRSHIEEGRSHIGDSPVAEYPGLFAKFPTSIIGPDAEIIIPSDAGNVHYEGELVVVIGSTTKNVSIEDAANHIFGVTAGNDVSERAWQG</sequence>
<evidence type="ECO:0000259" key="5">
    <source>
        <dbReference type="Pfam" id="PF10370"/>
    </source>
</evidence>
<dbReference type="GO" id="GO:0046872">
    <property type="term" value="F:metal ion binding"/>
    <property type="evidence" value="ECO:0007669"/>
    <property type="project" value="UniProtKB-KW"/>
</dbReference>
<dbReference type="PANTHER" id="PTHR42796:SF4">
    <property type="entry name" value="FUMARYLACETOACETATE HYDROLASE DOMAIN-CONTAINING PROTEIN 2A"/>
    <property type="match status" value="1"/>
</dbReference>
<evidence type="ECO:0000256" key="2">
    <source>
        <dbReference type="ARBA" id="ARBA00022723"/>
    </source>
</evidence>
<name>A0A382UAJ0_9ZZZZ</name>
<keyword evidence="3" id="KW-0472">Membrane</keyword>
<gene>
    <name evidence="6" type="ORF">METZ01_LOCUS383749</name>
</gene>